<dbReference type="RefSeq" id="WP_132426495.1">
    <property type="nucleotide sequence ID" value="NZ_SMFZ01000001.1"/>
</dbReference>
<name>A0A4R1HXN4_PSEEN</name>
<dbReference type="CDD" id="cd08946">
    <property type="entry name" value="SDR_e"/>
    <property type="match status" value="1"/>
</dbReference>
<dbReference type="InterPro" id="IPR001509">
    <property type="entry name" value="Epimerase_deHydtase"/>
</dbReference>
<keyword evidence="2" id="KW-0119">Carbohydrate metabolism</keyword>
<feature type="domain" description="NAD-dependent epimerase/dehydratase" evidence="3">
    <location>
        <begin position="6"/>
        <end position="231"/>
    </location>
</feature>
<dbReference type="AlphaFoldDB" id="A0A4R1HXN4"/>
<dbReference type="InterPro" id="IPR036291">
    <property type="entry name" value="NAD(P)-bd_dom_sf"/>
</dbReference>
<protein>
    <submittedName>
        <fullName evidence="4">dTDP-glucose 4,6-dehydratase/UDP-glucose 4-epimerase</fullName>
    </submittedName>
</protein>
<dbReference type="OrthoDB" id="9803892at2"/>
<keyword evidence="1" id="KW-0521">NADP</keyword>
<keyword evidence="5" id="KW-1185">Reference proteome</keyword>
<dbReference type="EMBL" id="SMFZ01000001">
    <property type="protein sequence ID" value="TCK27554.1"/>
    <property type="molecule type" value="Genomic_DNA"/>
</dbReference>
<evidence type="ECO:0000256" key="1">
    <source>
        <dbReference type="ARBA" id="ARBA00022857"/>
    </source>
</evidence>
<dbReference type="Pfam" id="PF01370">
    <property type="entry name" value="Epimerase"/>
    <property type="match status" value="1"/>
</dbReference>
<dbReference type="PANTHER" id="PTHR43103">
    <property type="entry name" value="NUCLEOSIDE-DIPHOSPHATE-SUGAR EPIMERASE"/>
    <property type="match status" value="1"/>
</dbReference>
<evidence type="ECO:0000313" key="5">
    <source>
        <dbReference type="Proteomes" id="UP000295560"/>
    </source>
</evidence>
<proteinExistence type="predicted"/>
<dbReference type="InterPro" id="IPR020904">
    <property type="entry name" value="Sc_DH/Rdtase_CS"/>
</dbReference>
<evidence type="ECO:0000259" key="3">
    <source>
        <dbReference type="Pfam" id="PF01370"/>
    </source>
</evidence>
<accession>A0A4R1HXN4</accession>
<sequence>MNDGTVLITGSAGLVGHAVRRLLEIDEVAVAPVDVHARSADGVAQIACDLTDPARLDEVFSSARPHTVVHCGGVSGPMVAPDDPATVVRTNVDGTAALLEAARRHGVTRFVYCSSIAAYGSTGSGPVQEDTPLHPTDVYGATKAAGEHLVEAYRHTHGLSTASLRLVAVYGPRRTTGCAIRDLLTDAAAGRRTRWPVPADAPHQYVHVDDAARSVVAAVRCADAVGAYNVAGGPPVTAAEVVAAVQAVDPRATADLDPADPVAAAGWPGALDTTAARRDLGYEPVVDLVGGVRTYRAGT</sequence>
<organism evidence="4 5">
    <name type="scientific">Pseudonocardia endophytica</name>
    <dbReference type="NCBI Taxonomy" id="401976"/>
    <lineage>
        <taxon>Bacteria</taxon>
        <taxon>Bacillati</taxon>
        <taxon>Actinomycetota</taxon>
        <taxon>Actinomycetes</taxon>
        <taxon>Pseudonocardiales</taxon>
        <taxon>Pseudonocardiaceae</taxon>
        <taxon>Pseudonocardia</taxon>
    </lineage>
</organism>
<evidence type="ECO:0000313" key="4">
    <source>
        <dbReference type="EMBL" id="TCK27554.1"/>
    </source>
</evidence>
<comment type="caution">
    <text evidence="4">The sequence shown here is derived from an EMBL/GenBank/DDBJ whole genome shotgun (WGS) entry which is preliminary data.</text>
</comment>
<evidence type="ECO:0000256" key="2">
    <source>
        <dbReference type="ARBA" id="ARBA00023277"/>
    </source>
</evidence>
<dbReference type="PROSITE" id="PS00061">
    <property type="entry name" value="ADH_SHORT"/>
    <property type="match status" value="1"/>
</dbReference>
<dbReference type="PANTHER" id="PTHR43103:SF3">
    <property type="entry name" value="ADP-L-GLYCERO-D-MANNO-HEPTOSE-6-EPIMERASE"/>
    <property type="match status" value="1"/>
</dbReference>
<reference evidence="4 5" key="1">
    <citation type="submission" date="2019-03" db="EMBL/GenBank/DDBJ databases">
        <title>Sequencing the genomes of 1000 actinobacteria strains.</title>
        <authorList>
            <person name="Klenk H.-P."/>
        </authorList>
    </citation>
    <scope>NUCLEOTIDE SEQUENCE [LARGE SCALE GENOMIC DNA]</scope>
    <source>
        <strain evidence="4 5">DSM 44969</strain>
    </source>
</reference>
<gene>
    <name evidence="4" type="ORF">EV378_3426</name>
</gene>
<dbReference type="Gene3D" id="3.40.50.720">
    <property type="entry name" value="NAD(P)-binding Rossmann-like Domain"/>
    <property type="match status" value="1"/>
</dbReference>
<dbReference type="Proteomes" id="UP000295560">
    <property type="component" value="Unassembled WGS sequence"/>
</dbReference>
<dbReference type="SUPFAM" id="SSF51735">
    <property type="entry name" value="NAD(P)-binding Rossmann-fold domains"/>
    <property type="match status" value="1"/>
</dbReference>